<keyword evidence="4" id="KW-0418">Kinase</keyword>
<keyword evidence="7" id="KW-0547">Nucleotide-binding</keyword>
<dbReference type="Proteomes" id="UP001065174">
    <property type="component" value="Chromosome"/>
</dbReference>
<proteinExistence type="predicted"/>
<keyword evidence="5" id="KW-0902">Two-component regulatory system</keyword>
<dbReference type="Pfam" id="PF02518">
    <property type="entry name" value="HATPase_c"/>
    <property type="match status" value="1"/>
</dbReference>
<protein>
    <recommendedName>
        <fullName evidence="2">histidine kinase</fullName>
        <ecNumber evidence="2">2.7.13.3</ecNumber>
    </recommendedName>
</protein>
<dbReference type="SUPFAM" id="SSF55874">
    <property type="entry name" value="ATPase domain of HSP90 chaperone/DNA topoisomerase II/histidine kinase"/>
    <property type="match status" value="1"/>
</dbReference>
<evidence type="ECO:0000256" key="1">
    <source>
        <dbReference type="ARBA" id="ARBA00000085"/>
    </source>
</evidence>
<evidence type="ECO:0000313" key="8">
    <source>
        <dbReference type="Proteomes" id="UP001065174"/>
    </source>
</evidence>
<evidence type="ECO:0000259" key="6">
    <source>
        <dbReference type="PROSITE" id="PS50109"/>
    </source>
</evidence>
<dbReference type="PROSITE" id="PS50109">
    <property type="entry name" value="HIS_KIN"/>
    <property type="match status" value="1"/>
</dbReference>
<organism evidence="7 8">
    <name type="scientific">Reichenbachiella agarivorans</name>
    <dbReference type="NCBI Taxonomy" id="2979464"/>
    <lineage>
        <taxon>Bacteria</taxon>
        <taxon>Pseudomonadati</taxon>
        <taxon>Bacteroidota</taxon>
        <taxon>Cytophagia</taxon>
        <taxon>Cytophagales</taxon>
        <taxon>Reichenbachiellaceae</taxon>
        <taxon>Reichenbachiella</taxon>
    </lineage>
</organism>
<sequence>MITITILTAGILGLIAVHWFQKRKNESILKELQEDIYKYHIGSKFQELENYTKSKILKENATERKDLIDELHENIGNKIAAAKMQFGAIHHDEVIHSAPFQKGHVLLNEAVNDTRQLAYRIADKQVSDFNIISALQEIKKTLEKDGGIRLDIFHHGIDKNLELEINIQLFRMIQELITNVLTHAKASHVVIQVNKIQKELILMVEDDGIGFDSQDINFMNRKGYGLKGIEQILIPINGKFFVDSTPGRGTTVTIEIPVAA</sequence>
<evidence type="ECO:0000313" key="7">
    <source>
        <dbReference type="EMBL" id="UXP30705.1"/>
    </source>
</evidence>
<evidence type="ECO:0000256" key="5">
    <source>
        <dbReference type="ARBA" id="ARBA00023012"/>
    </source>
</evidence>
<dbReference type="InterPro" id="IPR004358">
    <property type="entry name" value="Sig_transdc_His_kin-like_C"/>
</dbReference>
<reference evidence="7" key="1">
    <citation type="submission" date="2022-09" db="EMBL/GenBank/DDBJ databases">
        <title>Comparative genomics and taxonomic characterization of three novel marine species of genus Reichenbachiella exhibiting antioxidant and polysaccharide degradation activities.</title>
        <authorList>
            <person name="Muhammad N."/>
            <person name="Lee Y.-J."/>
            <person name="Ko J."/>
            <person name="Kim S.-G."/>
        </authorList>
    </citation>
    <scope>NUCLEOTIDE SEQUENCE</scope>
    <source>
        <strain evidence="7">BKB1-1</strain>
    </source>
</reference>
<feature type="domain" description="Histidine kinase" evidence="6">
    <location>
        <begin position="168"/>
        <end position="260"/>
    </location>
</feature>
<gene>
    <name evidence="7" type="ORF">N6H18_10100</name>
</gene>
<evidence type="ECO:0000256" key="4">
    <source>
        <dbReference type="ARBA" id="ARBA00022777"/>
    </source>
</evidence>
<dbReference type="PRINTS" id="PR00344">
    <property type="entry name" value="BCTRLSENSOR"/>
</dbReference>
<name>A0ABY6CQY3_9BACT</name>
<dbReference type="InterPro" id="IPR050482">
    <property type="entry name" value="Sensor_HK_TwoCompSys"/>
</dbReference>
<dbReference type="Gene3D" id="3.30.565.10">
    <property type="entry name" value="Histidine kinase-like ATPase, C-terminal domain"/>
    <property type="match status" value="1"/>
</dbReference>
<evidence type="ECO:0000256" key="3">
    <source>
        <dbReference type="ARBA" id="ARBA00022679"/>
    </source>
</evidence>
<evidence type="ECO:0000256" key="2">
    <source>
        <dbReference type="ARBA" id="ARBA00012438"/>
    </source>
</evidence>
<dbReference type="InterPro" id="IPR003594">
    <property type="entry name" value="HATPase_dom"/>
</dbReference>
<dbReference type="PANTHER" id="PTHR24421">
    <property type="entry name" value="NITRATE/NITRITE SENSOR PROTEIN NARX-RELATED"/>
    <property type="match status" value="1"/>
</dbReference>
<keyword evidence="7" id="KW-0067">ATP-binding</keyword>
<dbReference type="InterPro" id="IPR036890">
    <property type="entry name" value="HATPase_C_sf"/>
</dbReference>
<accession>A0ABY6CQY3</accession>
<dbReference type="CDD" id="cd16917">
    <property type="entry name" value="HATPase_UhpB-NarQ-NarX-like"/>
    <property type="match status" value="1"/>
</dbReference>
<dbReference type="GO" id="GO:0005524">
    <property type="term" value="F:ATP binding"/>
    <property type="evidence" value="ECO:0007669"/>
    <property type="project" value="UniProtKB-KW"/>
</dbReference>
<dbReference type="SMART" id="SM00387">
    <property type="entry name" value="HATPase_c"/>
    <property type="match status" value="1"/>
</dbReference>
<keyword evidence="3" id="KW-0808">Transferase</keyword>
<dbReference type="EMBL" id="CP106679">
    <property type="protein sequence ID" value="UXP30705.1"/>
    <property type="molecule type" value="Genomic_DNA"/>
</dbReference>
<keyword evidence="8" id="KW-1185">Reference proteome</keyword>
<dbReference type="EC" id="2.7.13.3" evidence="2"/>
<dbReference type="PANTHER" id="PTHR24421:SF10">
    <property type="entry name" value="NITRATE_NITRITE SENSOR PROTEIN NARQ"/>
    <property type="match status" value="1"/>
</dbReference>
<comment type="catalytic activity">
    <reaction evidence="1">
        <text>ATP + protein L-histidine = ADP + protein N-phospho-L-histidine.</text>
        <dbReference type="EC" id="2.7.13.3"/>
    </reaction>
</comment>
<dbReference type="RefSeq" id="WP_262308151.1">
    <property type="nucleotide sequence ID" value="NZ_CP106679.1"/>
</dbReference>
<dbReference type="InterPro" id="IPR005467">
    <property type="entry name" value="His_kinase_dom"/>
</dbReference>